<evidence type="ECO:0000313" key="4">
    <source>
        <dbReference type="EMBL" id="KAL2747705.1"/>
    </source>
</evidence>
<keyword evidence="5" id="KW-1185">Reference proteome</keyword>
<feature type="domain" description="Ig-like" evidence="3">
    <location>
        <begin position="251"/>
        <end position="349"/>
    </location>
</feature>
<feature type="compositionally biased region" description="Low complexity" evidence="2">
    <location>
        <begin position="124"/>
        <end position="143"/>
    </location>
</feature>
<evidence type="ECO:0000259" key="3">
    <source>
        <dbReference type="PROSITE" id="PS50835"/>
    </source>
</evidence>
<feature type="compositionally biased region" description="Low complexity" evidence="2">
    <location>
        <begin position="203"/>
        <end position="217"/>
    </location>
</feature>
<dbReference type="FunFam" id="2.60.40.10:FF:000519">
    <property type="entry name" value="Muscle M-line assembly protein unc-89"/>
    <property type="match status" value="1"/>
</dbReference>
<dbReference type="EMBL" id="JAYRBN010000035">
    <property type="protein sequence ID" value="KAL2747705.1"/>
    <property type="molecule type" value="Genomic_DNA"/>
</dbReference>
<dbReference type="SMART" id="SM00408">
    <property type="entry name" value="IGc2"/>
    <property type="match status" value="1"/>
</dbReference>
<dbReference type="AlphaFoldDB" id="A0ABD2CRH8"/>
<dbReference type="InterPro" id="IPR013783">
    <property type="entry name" value="Ig-like_fold"/>
</dbReference>
<feature type="region of interest" description="Disordered" evidence="2">
    <location>
        <begin position="119"/>
        <end position="240"/>
    </location>
</feature>
<dbReference type="GO" id="GO:0045214">
    <property type="term" value="P:sarcomere organization"/>
    <property type="evidence" value="ECO:0007669"/>
    <property type="project" value="UniProtKB-ARBA"/>
</dbReference>
<sequence length="504" mass="56056">MSDMTSTFKSKTEKFVSDIQSDLKQGKPILKHPAESRVSDGDEPRTYREESRVAEHGMKQIDPDTGLIYFKYDFGYEFGIVLPGEGKKTITSTNKTIQGQRRASDIEVPIVHEFTTKKENGYAKKGTTTSSSSTRSTKSATTKFGPSKTVKWEPTSESEFSEAEDTKNARRRYPGVGGDTMPPPPNLVIPCSPSPSRWDHTTPSPLSLSPSLPSLSPRYSSATGPPSNVDSAGSPWPTSNGVASTKEVIQPYLEILPKKAPLFITPLRDIAVVSGQTARFECIVQAEPQPNILWSKDGRIIENSSNYEIHYRNGVCRLTIAHAFPDDAGTYACTATNGLGSTVTSATLQVPGVSPQFDASNRERSVNEELLECSPRYVALKDLFLPQEEIKLTITNHRHASIYEFALASNYSCENRSYLENCTGEYDYDERTGEPYAKSKRLDFSDIERNGTCCDLDQDDENEDDLHTQSFRRIESNGKDDSFIKALKFIYKSSNNYEPKFEIG</sequence>
<protein>
    <submittedName>
        <fullName evidence="4">Titin isoform X1</fullName>
    </submittedName>
</protein>
<evidence type="ECO:0000256" key="1">
    <source>
        <dbReference type="ARBA" id="ARBA00004657"/>
    </source>
</evidence>
<dbReference type="PROSITE" id="PS50835">
    <property type="entry name" value="IG_LIKE"/>
    <property type="match status" value="1"/>
</dbReference>
<dbReference type="PANTHER" id="PTHR47633">
    <property type="entry name" value="IMMUNOGLOBULIN"/>
    <property type="match status" value="1"/>
</dbReference>
<reference evidence="4 5" key="1">
    <citation type="journal article" date="2024" name="Ann. Entomol. Soc. Am.">
        <title>Genomic analyses of the southern and eastern yellowjacket wasps (Hymenoptera: Vespidae) reveal evolutionary signatures of social life.</title>
        <authorList>
            <person name="Catto M.A."/>
            <person name="Caine P.B."/>
            <person name="Orr S.E."/>
            <person name="Hunt B.G."/>
            <person name="Goodisman M.A.D."/>
        </authorList>
    </citation>
    <scope>NUCLEOTIDE SEQUENCE [LARGE SCALE GENOMIC DNA]</scope>
    <source>
        <strain evidence="4">232</strain>
        <tissue evidence="4">Head and thorax</tissue>
    </source>
</reference>
<dbReference type="PANTHER" id="PTHR47633:SF4">
    <property type="entry name" value="MYOPALLADIN ISOFORM X1"/>
    <property type="match status" value="1"/>
</dbReference>
<dbReference type="InterPro" id="IPR003599">
    <property type="entry name" value="Ig_sub"/>
</dbReference>
<name>A0ABD2CRH8_VESMC</name>
<dbReference type="InterPro" id="IPR003598">
    <property type="entry name" value="Ig_sub2"/>
</dbReference>
<evidence type="ECO:0000256" key="2">
    <source>
        <dbReference type="SAM" id="MobiDB-lite"/>
    </source>
</evidence>
<feature type="compositionally biased region" description="Basic and acidic residues" evidence="2">
    <location>
        <begin position="32"/>
        <end position="52"/>
    </location>
</feature>
<feature type="compositionally biased region" description="Polar residues" evidence="2">
    <location>
        <begin position="218"/>
        <end position="240"/>
    </location>
</feature>
<evidence type="ECO:0000313" key="5">
    <source>
        <dbReference type="Proteomes" id="UP001607303"/>
    </source>
</evidence>
<dbReference type="SUPFAM" id="SSF48726">
    <property type="entry name" value="Immunoglobulin"/>
    <property type="match status" value="1"/>
</dbReference>
<comment type="caution">
    <text evidence="4">The sequence shown here is derived from an EMBL/GenBank/DDBJ whole genome shotgun (WGS) entry which is preliminary data.</text>
</comment>
<comment type="subcellular location">
    <subcellularLocation>
        <location evidence="1">Cytoplasm</location>
        <location evidence="1">Myofibril</location>
    </subcellularLocation>
</comment>
<dbReference type="InterPro" id="IPR013098">
    <property type="entry name" value="Ig_I-set"/>
</dbReference>
<dbReference type="Proteomes" id="UP001607303">
    <property type="component" value="Unassembled WGS sequence"/>
</dbReference>
<dbReference type="GO" id="GO:0031430">
    <property type="term" value="C:M band"/>
    <property type="evidence" value="ECO:0007669"/>
    <property type="project" value="UniProtKB-ARBA"/>
</dbReference>
<dbReference type="InterPro" id="IPR036179">
    <property type="entry name" value="Ig-like_dom_sf"/>
</dbReference>
<dbReference type="Pfam" id="PF07679">
    <property type="entry name" value="I-set"/>
    <property type="match status" value="1"/>
</dbReference>
<dbReference type="SMART" id="SM00409">
    <property type="entry name" value="IG"/>
    <property type="match status" value="1"/>
</dbReference>
<dbReference type="Gene3D" id="2.60.40.10">
    <property type="entry name" value="Immunoglobulins"/>
    <property type="match status" value="1"/>
</dbReference>
<dbReference type="InterPro" id="IPR007110">
    <property type="entry name" value="Ig-like_dom"/>
</dbReference>
<proteinExistence type="predicted"/>
<organism evidence="4 5">
    <name type="scientific">Vespula maculifrons</name>
    <name type="common">Eastern yellow jacket</name>
    <name type="synonym">Wasp</name>
    <dbReference type="NCBI Taxonomy" id="7453"/>
    <lineage>
        <taxon>Eukaryota</taxon>
        <taxon>Metazoa</taxon>
        <taxon>Ecdysozoa</taxon>
        <taxon>Arthropoda</taxon>
        <taxon>Hexapoda</taxon>
        <taxon>Insecta</taxon>
        <taxon>Pterygota</taxon>
        <taxon>Neoptera</taxon>
        <taxon>Endopterygota</taxon>
        <taxon>Hymenoptera</taxon>
        <taxon>Apocrita</taxon>
        <taxon>Aculeata</taxon>
        <taxon>Vespoidea</taxon>
        <taxon>Vespidae</taxon>
        <taxon>Vespinae</taxon>
        <taxon>Vespula</taxon>
    </lineage>
</organism>
<gene>
    <name evidence="4" type="ORF">V1477_004397</name>
</gene>
<accession>A0ABD2CRH8</accession>
<feature type="region of interest" description="Disordered" evidence="2">
    <location>
        <begin position="22"/>
        <end position="52"/>
    </location>
</feature>